<name>A0AAJ0FU49_9HYPO</name>
<proteinExistence type="predicted"/>
<feature type="compositionally biased region" description="Basic and acidic residues" evidence="2">
    <location>
        <begin position="149"/>
        <end position="159"/>
    </location>
</feature>
<dbReference type="GO" id="GO:0008270">
    <property type="term" value="F:zinc ion binding"/>
    <property type="evidence" value="ECO:0007669"/>
    <property type="project" value="InterPro"/>
</dbReference>
<dbReference type="PANTHER" id="PTHR35392">
    <property type="entry name" value="ZN(II)2CYS6 TRANSCRIPTION FACTOR (EUROFUNG)-RELATED-RELATED"/>
    <property type="match status" value="1"/>
</dbReference>
<dbReference type="CDD" id="cd00067">
    <property type="entry name" value="GAL4"/>
    <property type="match status" value="1"/>
</dbReference>
<accession>A0AAJ0FU49</accession>
<protein>
    <recommendedName>
        <fullName evidence="5">Zn(2)-C6 fungal-type domain-containing protein</fullName>
    </recommendedName>
</protein>
<dbReference type="InterPro" id="IPR052973">
    <property type="entry name" value="Fungal_sec-metab_reg_TF"/>
</dbReference>
<dbReference type="AlphaFoldDB" id="A0AAJ0FU49"/>
<gene>
    <name evidence="3" type="ORF">QQS21_010495</name>
</gene>
<dbReference type="Proteomes" id="UP001251528">
    <property type="component" value="Unassembled WGS sequence"/>
</dbReference>
<evidence type="ECO:0000313" key="4">
    <source>
        <dbReference type="Proteomes" id="UP001251528"/>
    </source>
</evidence>
<feature type="compositionally biased region" description="Polar residues" evidence="2">
    <location>
        <begin position="195"/>
        <end position="219"/>
    </location>
</feature>
<reference evidence="3" key="1">
    <citation type="submission" date="2023-06" db="EMBL/GenBank/DDBJ databases">
        <title>Conoideocrella luteorostrata (Hypocreales: Clavicipitaceae), a potential biocontrol fungus for elongate hemlock scale in United States Christmas tree production areas.</title>
        <authorList>
            <person name="Barrett H."/>
            <person name="Lovett B."/>
            <person name="Macias A.M."/>
            <person name="Stajich J.E."/>
            <person name="Kasson M.T."/>
        </authorList>
    </citation>
    <scope>NUCLEOTIDE SEQUENCE</scope>
    <source>
        <strain evidence="3">ARSEF 14590</strain>
    </source>
</reference>
<organism evidence="3 4">
    <name type="scientific">Conoideocrella luteorostrata</name>
    <dbReference type="NCBI Taxonomy" id="1105319"/>
    <lineage>
        <taxon>Eukaryota</taxon>
        <taxon>Fungi</taxon>
        <taxon>Dikarya</taxon>
        <taxon>Ascomycota</taxon>
        <taxon>Pezizomycotina</taxon>
        <taxon>Sordariomycetes</taxon>
        <taxon>Hypocreomycetidae</taxon>
        <taxon>Hypocreales</taxon>
        <taxon>Clavicipitaceae</taxon>
        <taxon>Conoideocrella</taxon>
    </lineage>
</organism>
<feature type="region of interest" description="Disordered" evidence="2">
    <location>
        <begin position="138"/>
        <end position="221"/>
    </location>
</feature>
<evidence type="ECO:0000256" key="2">
    <source>
        <dbReference type="SAM" id="MobiDB-lite"/>
    </source>
</evidence>
<dbReference type="InterPro" id="IPR001138">
    <property type="entry name" value="Zn2Cys6_DnaBD"/>
</dbReference>
<dbReference type="GO" id="GO:0000981">
    <property type="term" value="F:DNA-binding transcription factor activity, RNA polymerase II-specific"/>
    <property type="evidence" value="ECO:0007669"/>
    <property type="project" value="InterPro"/>
</dbReference>
<evidence type="ECO:0000256" key="1">
    <source>
        <dbReference type="ARBA" id="ARBA00023242"/>
    </source>
</evidence>
<evidence type="ECO:0000313" key="3">
    <source>
        <dbReference type="EMBL" id="KAK2591794.1"/>
    </source>
</evidence>
<sequence length="683" mass="76643">MASEYPVNDDVLGNDPKHRHAAVAQCQQNLDGDQLRLGVELGSAVEEVVTSLMSKHPAAAGISSRQAWESIETLAKSKISRLHEQSKSQGLHAAGEAQINTQTNGGETALHGTAEPFRAGNANANSSIFMEQTAPLEQHSYRPSMQPRRLAESATDRDPSQVFLANREVATIGRHISGTPPSYLRSQVPIRGNEHQPSGRTQTQQSYPPKGSANVSIPQPNARFIKRKTCRKNPLPSSLSRPLNVQSGPVGDSEFRVRLHQNRLEEQALNGIRLRTGRRGRPSDRIACARCRIRKKKCRGDGQYCDACRESKLYPALCIPAEFKECLYEMRIVKLLDNVDTWLPNDPSEPIIVKVCSGFEASLDIALRPYIPVNPGALTHVLFRGIDGGVIAPRASSTAYGLEEGTLTAEKIDQYCDDLSIELVLDEARQAQGKNTLATHILLFAASRCHDHDMRSNLQGLNLVKLALRHWAMQAVFFKFPWIIKEGASRIGMTSLSIPGCWSGKTLLPRLVNQELDRAFERRMDELEKILLEKLQHAVFNHHRHNWCSIFLASFILLHSLEKDFWNMNAWDYEKNRPGGTPWPLKRDPSEYCTQNKHIADTLSTHFRIVSHGHTPFAIDWSKPLNRELLNEDEDARHLVSSIQKDLSNSDSNYRRALSATKEFNRDDIGSLGYLYTKKLVLE</sequence>
<evidence type="ECO:0008006" key="5">
    <source>
        <dbReference type="Google" id="ProtNLM"/>
    </source>
</evidence>
<keyword evidence="4" id="KW-1185">Reference proteome</keyword>
<keyword evidence="1" id="KW-0539">Nucleus</keyword>
<dbReference type="EMBL" id="JASWJB010000308">
    <property type="protein sequence ID" value="KAK2591794.1"/>
    <property type="molecule type" value="Genomic_DNA"/>
</dbReference>
<comment type="caution">
    <text evidence="3">The sequence shown here is derived from an EMBL/GenBank/DDBJ whole genome shotgun (WGS) entry which is preliminary data.</text>
</comment>